<comment type="caution">
    <text evidence="7">The sequence shown here is derived from an EMBL/GenBank/DDBJ whole genome shotgun (WGS) entry which is preliminary data.</text>
</comment>
<dbReference type="AlphaFoldDB" id="W4LVJ5"/>
<protein>
    <recommendedName>
        <fullName evidence="6">TRAM domain-containing protein</fullName>
    </recommendedName>
</protein>
<dbReference type="InterPro" id="IPR002792">
    <property type="entry name" value="TRAM_dom"/>
</dbReference>
<evidence type="ECO:0000313" key="8">
    <source>
        <dbReference type="Proteomes" id="UP000019141"/>
    </source>
</evidence>
<dbReference type="GO" id="GO:0070041">
    <property type="term" value="F:rRNA (uridine-C5-)-methyltransferase activity"/>
    <property type="evidence" value="ECO:0007669"/>
    <property type="project" value="TreeGrafter"/>
</dbReference>
<dbReference type="PROSITE" id="PS01230">
    <property type="entry name" value="TRMA_1"/>
    <property type="match status" value="1"/>
</dbReference>
<organism evidence="7 8">
    <name type="scientific">Entotheonella factor</name>
    <dbReference type="NCBI Taxonomy" id="1429438"/>
    <lineage>
        <taxon>Bacteria</taxon>
        <taxon>Pseudomonadati</taxon>
        <taxon>Nitrospinota/Tectimicrobiota group</taxon>
        <taxon>Candidatus Tectimicrobiota</taxon>
        <taxon>Candidatus Entotheonellia</taxon>
        <taxon>Candidatus Entotheonellales</taxon>
        <taxon>Candidatus Entotheonellaceae</taxon>
        <taxon>Candidatus Entotheonella</taxon>
    </lineage>
</organism>
<keyword evidence="2 4" id="KW-0808">Transferase</keyword>
<feature type="domain" description="TRAM" evidence="6">
    <location>
        <begin position="15"/>
        <end position="73"/>
    </location>
</feature>
<dbReference type="SUPFAM" id="SSF53335">
    <property type="entry name" value="S-adenosyl-L-methionine-dependent methyltransferases"/>
    <property type="match status" value="1"/>
</dbReference>
<dbReference type="SUPFAM" id="SSF50249">
    <property type="entry name" value="Nucleic acid-binding proteins"/>
    <property type="match status" value="1"/>
</dbReference>
<dbReference type="Gene3D" id="3.40.50.150">
    <property type="entry name" value="Vaccinia Virus protein VP39"/>
    <property type="match status" value="1"/>
</dbReference>
<feature type="binding site" evidence="4">
    <location>
        <position position="315"/>
    </location>
    <ligand>
        <name>S-adenosyl-L-methionine</name>
        <dbReference type="ChEBI" id="CHEBI:59789"/>
    </ligand>
</feature>
<evidence type="ECO:0000256" key="5">
    <source>
        <dbReference type="PROSITE-ProRule" id="PRU10015"/>
    </source>
</evidence>
<dbReference type="HOGENOM" id="CLU_014689_7_0_7"/>
<keyword evidence="8" id="KW-1185">Reference proteome</keyword>
<dbReference type="GO" id="GO:0070475">
    <property type="term" value="P:rRNA base methylation"/>
    <property type="evidence" value="ECO:0007669"/>
    <property type="project" value="TreeGrafter"/>
</dbReference>
<feature type="binding site" evidence="4">
    <location>
        <position position="286"/>
    </location>
    <ligand>
        <name>S-adenosyl-L-methionine</name>
        <dbReference type="ChEBI" id="CHEBI:59789"/>
    </ligand>
</feature>
<dbReference type="EMBL" id="AZHW01000173">
    <property type="protein sequence ID" value="ETX02144.1"/>
    <property type="molecule type" value="Genomic_DNA"/>
</dbReference>
<dbReference type="InterPro" id="IPR030390">
    <property type="entry name" value="MeTrfase_TrmA_AS"/>
</dbReference>
<dbReference type="PROSITE" id="PS01231">
    <property type="entry name" value="TRMA_2"/>
    <property type="match status" value="1"/>
</dbReference>
<feature type="binding site" evidence="4">
    <location>
        <position position="384"/>
    </location>
    <ligand>
        <name>S-adenosyl-L-methionine</name>
        <dbReference type="ChEBI" id="CHEBI:59789"/>
    </ligand>
</feature>
<dbReference type="CDD" id="cd02440">
    <property type="entry name" value="AdoMet_MTases"/>
    <property type="match status" value="1"/>
</dbReference>
<comment type="similarity">
    <text evidence="4">Belongs to the class I-like SAM-binding methyltransferase superfamily. RNA M5U methyltransferase family.</text>
</comment>
<dbReference type="PANTHER" id="PTHR11061">
    <property type="entry name" value="RNA M5U METHYLTRANSFERASE"/>
    <property type="match status" value="1"/>
</dbReference>
<dbReference type="Proteomes" id="UP000019141">
    <property type="component" value="Unassembled WGS sequence"/>
</dbReference>
<gene>
    <name evidence="7" type="ORF">ETSY1_04630</name>
</gene>
<dbReference type="InterPro" id="IPR012340">
    <property type="entry name" value="NA-bd_OB-fold"/>
</dbReference>
<dbReference type="PROSITE" id="PS51687">
    <property type="entry name" value="SAM_MT_RNA_M5U"/>
    <property type="match status" value="1"/>
</dbReference>
<evidence type="ECO:0000256" key="2">
    <source>
        <dbReference type="ARBA" id="ARBA00022679"/>
    </source>
</evidence>
<reference evidence="7 8" key="1">
    <citation type="journal article" date="2014" name="Nature">
        <title>An environmental bacterial taxon with a large and distinct metabolic repertoire.</title>
        <authorList>
            <person name="Wilson M.C."/>
            <person name="Mori T."/>
            <person name="Ruckert C."/>
            <person name="Uria A.R."/>
            <person name="Helf M.J."/>
            <person name="Takada K."/>
            <person name="Gernert C."/>
            <person name="Steffens U.A."/>
            <person name="Heycke N."/>
            <person name="Schmitt S."/>
            <person name="Rinke C."/>
            <person name="Helfrich E.J."/>
            <person name="Brachmann A.O."/>
            <person name="Gurgui C."/>
            <person name="Wakimoto T."/>
            <person name="Kracht M."/>
            <person name="Crusemann M."/>
            <person name="Hentschel U."/>
            <person name="Abe I."/>
            <person name="Matsunaga S."/>
            <person name="Kalinowski J."/>
            <person name="Takeyama H."/>
            <person name="Piel J."/>
        </authorList>
    </citation>
    <scope>NUCLEOTIDE SEQUENCE [LARGE SCALE GENOMIC DNA]</scope>
    <source>
        <strain evidence="8">TSY1</strain>
    </source>
</reference>
<feature type="active site" evidence="5">
    <location>
        <position position="411"/>
    </location>
</feature>
<dbReference type="Gene3D" id="2.40.50.1070">
    <property type="match status" value="1"/>
</dbReference>
<evidence type="ECO:0000313" key="7">
    <source>
        <dbReference type="EMBL" id="ETX02144.1"/>
    </source>
</evidence>
<dbReference type="PROSITE" id="PS50926">
    <property type="entry name" value="TRAM"/>
    <property type="match status" value="1"/>
</dbReference>
<accession>W4LVJ5</accession>
<sequence>MARRRRRKIHKTEEQIQPPVQTTMTIERLAHGGHGVGYVHGMAVFVPRTAPGDHIEVRLVDQRRRYAFGEMVSLHEASPWRVPPPCPLFERCGGCHLQHLPYTRQLDLKAAQVRDSLTRIGKLPDVPVAPALGSPVPFAYRNKVVYHYCAESGALGMVERGGQRILDIPNCLITDPRANAVLERISACAASQPKLGRILKHVQVQVGQRTGELLVTVIVAASLPVPVQRDLWNRTSDLATGLWMHVKTHDSPAVFNGPSTLIAGSTAIHERIGEHRFRVEPQAFMQVNSVQMERLYARARERAELKSQDVVLDLYSGGGAIALSLAPYCARVYAVELNRQASLVGMEQARSLGIENCHFRTGKVERILFRYLAEGLRADLAVLDPPRAGCQPEALTALAKLHVPRIVYISCSPPTLARDLRLLHDLGYRTLSVEPLDMFPQTYHIECLATLVRHAPEDQA</sequence>
<dbReference type="PANTHER" id="PTHR11061:SF30">
    <property type="entry name" value="TRNA (URACIL(54)-C(5))-METHYLTRANSFERASE"/>
    <property type="match status" value="1"/>
</dbReference>
<proteinExistence type="inferred from homology"/>
<dbReference type="FunFam" id="2.40.50.140:FF:000097">
    <property type="entry name" value="23S rRNA (uracil(1939)-C(5))-methyltransferase RlmD"/>
    <property type="match status" value="1"/>
</dbReference>
<name>W4LVJ5_ENTF1</name>
<evidence type="ECO:0000256" key="3">
    <source>
        <dbReference type="ARBA" id="ARBA00022691"/>
    </source>
</evidence>
<evidence type="ECO:0000259" key="6">
    <source>
        <dbReference type="PROSITE" id="PS50926"/>
    </source>
</evidence>
<evidence type="ECO:0000256" key="1">
    <source>
        <dbReference type="ARBA" id="ARBA00022603"/>
    </source>
</evidence>
<dbReference type="Pfam" id="PF01938">
    <property type="entry name" value="TRAM"/>
    <property type="match status" value="1"/>
</dbReference>
<keyword evidence="1 4" id="KW-0489">Methyltransferase</keyword>
<keyword evidence="3 4" id="KW-0949">S-adenosyl-L-methionine</keyword>
<dbReference type="Pfam" id="PF05958">
    <property type="entry name" value="tRNA_U5-meth_tr"/>
    <property type="match status" value="1"/>
</dbReference>
<dbReference type="Gene3D" id="2.40.50.140">
    <property type="entry name" value="Nucleic acid-binding proteins"/>
    <property type="match status" value="1"/>
</dbReference>
<dbReference type="InterPro" id="IPR010280">
    <property type="entry name" value="U5_MeTrfase_fam"/>
</dbReference>
<feature type="active site" description="Nucleophile" evidence="4">
    <location>
        <position position="411"/>
    </location>
</feature>
<dbReference type="NCBIfam" id="TIGR00479">
    <property type="entry name" value="rumA"/>
    <property type="match status" value="1"/>
</dbReference>
<dbReference type="InterPro" id="IPR030391">
    <property type="entry name" value="MeTrfase_TrmA_CS"/>
</dbReference>
<feature type="binding site" evidence="4">
    <location>
        <position position="336"/>
    </location>
    <ligand>
        <name>S-adenosyl-L-methionine</name>
        <dbReference type="ChEBI" id="CHEBI:59789"/>
    </ligand>
</feature>
<dbReference type="InterPro" id="IPR029063">
    <property type="entry name" value="SAM-dependent_MTases_sf"/>
</dbReference>
<evidence type="ECO:0000256" key="4">
    <source>
        <dbReference type="PROSITE-ProRule" id="PRU01024"/>
    </source>
</evidence>